<feature type="coiled-coil region" evidence="1">
    <location>
        <begin position="136"/>
        <end position="173"/>
    </location>
</feature>
<dbReference type="EMBL" id="LCPW01000002">
    <property type="protein sequence ID" value="KKW06179.1"/>
    <property type="molecule type" value="Genomic_DNA"/>
</dbReference>
<dbReference type="Gene3D" id="6.10.250.3150">
    <property type="match status" value="1"/>
</dbReference>
<dbReference type="InterPro" id="IPR011055">
    <property type="entry name" value="Dup_hybrid_motif"/>
</dbReference>
<dbReference type="PATRIC" id="fig|1618342.3.peg.77"/>
<reference evidence="2 3" key="1">
    <citation type="journal article" date="2015" name="Nature">
        <title>rRNA introns, odd ribosomes, and small enigmatic genomes across a large radiation of phyla.</title>
        <authorList>
            <person name="Brown C.T."/>
            <person name="Hug L.A."/>
            <person name="Thomas B.C."/>
            <person name="Sharon I."/>
            <person name="Castelle C.J."/>
            <person name="Singh A."/>
            <person name="Wilkins M.J."/>
            <person name="Williams K.H."/>
            <person name="Banfield J.F."/>
        </authorList>
    </citation>
    <scope>NUCLEOTIDE SEQUENCE [LARGE SCALE GENOMIC DNA]</scope>
</reference>
<name>A0A0G1YIF6_9BACT</name>
<dbReference type="STRING" id="1618342.UY40_C0002G0029"/>
<gene>
    <name evidence="2" type="ORF">UY40_C0002G0029</name>
</gene>
<feature type="coiled-coil region" evidence="1">
    <location>
        <begin position="13"/>
        <end position="75"/>
    </location>
</feature>
<comment type="caution">
    <text evidence="2">The sequence shown here is derived from an EMBL/GenBank/DDBJ whole genome shotgun (WGS) entry which is preliminary data.</text>
</comment>
<sequence length="357" mass="39917">MQNPSANAACGDYFSCNREIERVKKEITRLQGESNSLKNQIAYLDNQIYLSQLEIEAKEQQIKLLSGDIGELSQRLKRISDFLKYQEEIFKGRARSAYTSEQLSSFDIVLGGDNLDAIFRKIKYLKVLEQQDQETLLALEETRATFKSQKKTLETKKADVEKLKAEVEDHKVGLISQQNARRSLLAETQSSESRYQDLLKVLEAERAAILAALRSGGTRLGTVARGARIGNQGSTGCSTGPHIHYEVRRASDNAYYNPCGGTVASKNKPGYFRPASPRPSSYNVTQSAWNNHMALDVVSGDGGVYASEKGTAYLVKDTSWRSWCPSWIKGGKYDGPAYGLYVVHPDGRKSVYWHIRP</sequence>
<dbReference type="Proteomes" id="UP000034119">
    <property type="component" value="Unassembled WGS sequence"/>
</dbReference>
<accession>A0A0G1YIF6</accession>
<dbReference type="SUPFAM" id="SSF51261">
    <property type="entry name" value="Duplicated hybrid motif"/>
    <property type="match status" value="1"/>
</dbReference>
<dbReference type="AlphaFoldDB" id="A0A0G1YIF6"/>
<protein>
    <submittedName>
        <fullName evidence="2">Peptidase M23B</fullName>
    </submittedName>
</protein>
<evidence type="ECO:0000313" key="2">
    <source>
        <dbReference type="EMBL" id="KKW06179.1"/>
    </source>
</evidence>
<keyword evidence="1" id="KW-0175">Coiled coil</keyword>
<proteinExistence type="predicted"/>
<dbReference type="Gene3D" id="2.70.70.10">
    <property type="entry name" value="Glucose Permease (Domain IIA)"/>
    <property type="match status" value="1"/>
</dbReference>
<evidence type="ECO:0000313" key="3">
    <source>
        <dbReference type="Proteomes" id="UP000034119"/>
    </source>
</evidence>
<dbReference type="CDD" id="cd12797">
    <property type="entry name" value="M23_peptidase"/>
    <property type="match status" value="1"/>
</dbReference>
<evidence type="ECO:0000256" key="1">
    <source>
        <dbReference type="SAM" id="Coils"/>
    </source>
</evidence>
<organism evidence="2 3">
    <name type="scientific">candidate division CPR1 bacterium GW2011_GWC1_49_13</name>
    <dbReference type="NCBI Taxonomy" id="1618342"/>
    <lineage>
        <taxon>Bacteria</taxon>
        <taxon>candidate division CPR1</taxon>
    </lineage>
</organism>